<dbReference type="Proteomes" id="UP000187526">
    <property type="component" value="Unassembled WGS sequence"/>
</dbReference>
<feature type="chain" id="PRO_5010163501" description="Porin domain-containing protein" evidence="11">
    <location>
        <begin position="21"/>
        <end position="368"/>
    </location>
</feature>
<evidence type="ECO:0000256" key="11">
    <source>
        <dbReference type="SAM" id="SignalP"/>
    </source>
</evidence>
<dbReference type="GO" id="GO:0009279">
    <property type="term" value="C:cell outer membrane"/>
    <property type="evidence" value="ECO:0007669"/>
    <property type="project" value="UniProtKB-SubCell"/>
</dbReference>
<dbReference type="GO" id="GO:0015288">
    <property type="term" value="F:porin activity"/>
    <property type="evidence" value="ECO:0007669"/>
    <property type="project" value="UniProtKB-KW"/>
</dbReference>
<evidence type="ECO:0000256" key="10">
    <source>
        <dbReference type="ARBA" id="ARBA00023237"/>
    </source>
</evidence>
<evidence type="ECO:0000259" key="12">
    <source>
        <dbReference type="Pfam" id="PF13609"/>
    </source>
</evidence>
<dbReference type="PANTHER" id="PTHR34501:SF9">
    <property type="entry name" value="MAJOR OUTER MEMBRANE PROTEIN P.IA"/>
    <property type="match status" value="1"/>
</dbReference>
<dbReference type="Gene3D" id="2.40.160.10">
    <property type="entry name" value="Porin"/>
    <property type="match status" value="1"/>
</dbReference>
<dbReference type="GO" id="GO:0006811">
    <property type="term" value="P:monoatomic ion transport"/>
    <property type="evidence" value="ECO:0007669"/>
    <property type="project" value="UniProtKB-KW"/>
</dbReference>
<gene>
    <name evidence="13" type="ORF">BJN45_03395</name>
</gene>
<keyword evidence="7" id="KW-0406">Ion transport</keyword>
<dbReference type="PRINTS" id="PR00184">
    <property type="entry name" value="NEISSPPORIN"/>
</dbReference>
<comment type="caution">
    <text evidence="13">The sequence shown here is derived from an EMBL/GenBank/DDBJ whole genome shotgun (WGS) entry which is preliminary data.</text>
</comment>
<evidence type="ECO:0000313" key="14">
    <source>
        <dbReference type="Proteomes" id="UP000187526"/>
    </source>
</evidence>
<dbReference type="InterPro" id="IPR002299">
    <property type="entry name" value="Porin_Neis"/>
</dbReference>
<evidence type="ECO:0000256" key="1">
    <source>
        <dbReference type="ARBA" id="ARBA00004571"/>
    </source>
</evidence>
<evidence type="ECO:0000256" key="8">
    <source>
        <dbReference type="ARBA" id="ARBA00023114"/>
    </source>
</evidence>
<proteinExistence type="predicted"/>
<dbReference type="InterPro" id="IPR023614">
    <property type="entry name" value="Porin_dom_sf"/>
</dbReference>
<keyword evidence="5" id="KW-0812">Transmembrane</keyword>
<keyword evidence="10" id="KW-0998">Cell outer membrane</keyword>
<feature type="domain" description="Porin" evidence="12">
    <location>
        <begin position="7"/>
        <end position="337"/>
    </location>
</feature>
<evidence type="ECO:0000256" key="2">
    <source>
        <dbReference type="ARBA" id="ARBA00011233"/>
    </source>
</evidence>
<keyword evidence="9" id="KW-0472">Membrane</keyword>
<keyword evidence="8" id="KW-0626">Porin</keyword>
<keyword evidence="4" id="KW-1134">Transmembrane beta strand</keyword>
<dbReference type="RefSeq" id="WP_076092039.1">
    <property type="nucleotide sequence ID" value="NZ_MTHD01000001.1"/>
</dbReference>
<dbReference type="AlphaFoldDB" id="A0A1R1IDK6"/>
<evidence type="ECO:0000256" key="5">
    <source>
        <dbReference type="ARBA" id="ARBA00022692"/>
    </source>
</evidence>
<evidence type="ECO:0000256" key="6">
    <source>
        <dbReference type="ARBA" id="ARBA00022729"/>
    </source>
</evidence>
<evidence type="ECO:0000313" key="13">
    <source>
        <dbReference type="EMBL" id="OMG56669.1"/>
    </source>
</evidence>
<reference evidence="13 14" key="1">
    <citation type="submission" date="2016-10" db="EMBL/GenBank/DDBJ databases">
        <title>Alkaliphiles isolated from bioreactors.</title>
        <authorList>
            <person name="Salah Z."/>
            <person name="Rout S.P."/>
            <person name="Humphreys P.N."/>
        </authorList>
    </citation>
    <scope>NUCLEOTIDE SEQUENCE [LARGE SCALE GENOMIC DNA]</scope>
    <source>
        <strain evidence="13 14">ZS02</strain>
    </source>
</reference>
<dbReference type="Pfam" id="PF13609">
    <property type="entry name" value="Porin_4"/>
    <property type="match status" value="1"/>
</dbReference>
<sequence>MQKKIIALAIAGLASTAAFAQTNVTVYGIVDMGYINAKANNAGTSKQSFSGIQSGNQMGSRVGFRGTEDLGNGLKALFTLEYGLNADVGAGSWTGTARQSFLGLTGNFGTAVAGRLQNPGYNFASKYDVLGAAVWSPVGQLSDNAGLSISARDGLGRLDNAVAYISPSFSGLTIIAAHAFGEQVKNNPIRGADTDPQAVWALAAEYTLGDLNVGAVYHKLNDIGGTDSAQAEHDRAEYALGASYDFKVVKLSALYQRASDDNVGNVRSDDDSTKLWQVGVGVPVGAKGMVEVAYGRYKNDRDNGRADLDAKAWGVNYEHSLSPRTVAYVGYGRLNNGSNTAFTNLNTGALTSNGKNAAQFGLGMRHSF</sequence>
<keyword evidence="14" id="KW-1185">Reference proteome</keyword>
<protein>
    <recommendedName>
        <fullName evidence="12">Porin domain-containing protein</fullName>
    </recommendedName>
</protein>
<evidence type="ECO:0000256" key="9">
    <source>
        <dbReference type="ARBA" id="ARBA00023136"/>
    </source>
</evidence>
<feature type="signal peptide" evidence="11">
    <location>
        <begin position="1"/>
        <end position="20"/>
    </location>
</feature>
<evidence type="ECO:0000256" key="4">
    <source>
        <dbReference type="ARBA" id="ARBA00022452"/>
    </source>
</evidence>
<evidence type="ECO:0000256" key="3">
    <source>
        <dbReference type="ARBA" id="ARBA00022448"/>
    </source>
</evidence>
<dbReference type="EMBL" id="MTHD01000001">
    <property type="protein sequence ID" value="OMG56669.1"/>
    <property type="molecule type" value="Genomic_DNA"/>
</dbReference>
<comment type="subcellular location">
    <subcellularLocation>
        <location evidence="1">Cell outer membrane</location>
        <topology evidence="1">Multi-pass membrane protein</topology>
    </subcellularLocation>
</comment>
<accession>A0A1R1IDK6</accession>
<dbReference type="PANTHER" id="PTHR34501">
    <property type="entry name" value="PROTEIN YDDL-RELATED"/>
    <property type="match status" value="1"/>
</dbReference>
<dbReference type="STRING" id="418702.BJN45_03395"/>
<evidence type="ECO:0000256" key="7">
    <source>
        <dbReference type="ARBA" id="ARBA00023065"/>
    </source>
</evidence>
<keyword evidence="6 11" id="KW-0732">Signal</keyword>
<dbReference type="InterPro" id="IPR033900">
    <property type="entry name" value="Gram_neg_porin_domain"/>
</dbReference>
<comment type="subunit">
    <text evidence="2">Homotrimer.</text>
</comment>
<dbReference type="CDD" id="cd00342">
    <property type="entry name" value="gram_neg_porins"/>
    <property type="match status" value="1"/>
</dbReference>
<dbReference type="SUPFAM" id="SSF56935">
    <property type="entry name" value="Porins"/>
    <property type="match status" value="1"/>
</dbReference>
<keyword evidence="3" id="KW-0813">Transport</keyword>
<name>A0A1R1IDK6_9RHOO</name>
<dbReference type="OrthoDB" id="5289162at2"/>
<organism evidence="13 14">
    <name type="scientific">Azonexus hydrophilus</name>
    <dbReference type="NCBI Taxonomy" id="418702"/>
    <lineage>
        <taxon>Bacteria</taxon>
        <taxon>Pseudomonadati</taxon>
        <taxon>Pseudomonadota</taxon>
        <taxon>Betaproteobacteria</taxon>
        <taxon>Rhodocyclales</taxon>
        <taxon>Azonexaceae</taxon>
        <taxon>Azonexus</taxon>
    </lineage>
</organism>
<dbReference type="GO" id="GO:0046930">
    <property type="term" value="C:pore complex"/>
    <property type="evidence" value="ECO:0007669"/>
    <property type="project" value="UniProtKB-KW"/>
</dbReference>
<dbReference type="InterPro" id="IPR050298">
    <property type="entry name" value="Gram-neg_bact_OMP"/>
</dbReference>